<feature type="compositionally biased region" description="Polar residues" evidence="2">
    <location>
        <begin position="194"/>
        <end position="213"/>
    </location>
</feature>
<dbReference type="InterPro" id="IPR001164">
    <property type="entry name" value="ArfGAP_dom"/>
</dbReference>
<feature type="region of interest" description="Disordered" evidence="2">
    <location>
        <begin position="140"/>
        <end position="233"/>
    </location>
</feature>
<dbReference type="InterPro" id="IPR038508">
    <property type="entry name" value="ArfGAP_dom_sf"/>
</dbReference>
<proteinExistence type="predicted"/>
<evidence type="ECO:0000256" key="1">
    <source>
        <dbReference type="PROSITE-ProRule" id="PRU00288"/>
    </source>
</evidence>
<feature type="compositionally biased region" description="Polar residues" evidence="2">
    <location>
        <begin position="452"/>
        <end position="479"/>
    </location>
</feature>
<dbReference type="STRING" id="1328759.A0A5C2RRN2"/>
<dbReference type="AlphaFoldDB" id="A0A5C2RRN2"/>
<dbReference type="SUPFAM" id="SSF57863">
    <property type="entry name" value="ArfGap/RecO-like zinc finger"/>
    <property type="match status" value="1"/>
</dbReference>
<feature type="region of interest" description="Disordered" evidence="2">
    <location>
        <begin position="316"/>
        <end position="425"/>
    </location>
</feature>
<feature type="domain" description="Arf-GAP" evidence="3">
    <location>
        <begin position="12"/>
        <end position="135"/>
    </location>
</feature>
<evidence type="ECO:0000313" key="4">
    <source>
        <dbReference type="EMBL" id="RPD54233.1"/>
    </source>
</evidence>
<feature type="region of interest" description="Disordered" evidence="2">
    <location>
        <begin position="452"/>
        <end position="526"/>
    </location>
</feature>
<sequence>MSINKITAERNQRMLLELASQPGNDICADCKTRNPRWASYNLGIFICVNCASIHRKMGTHISKVKSLTLDTWTKEQVEFMKSTGNIKSNAHYNPDEIRHPPPTNMIDAERDSDLEKYIRSKYQYKSYVSRSAQVAALLGPSRSAADRLSSAPTRSQTMPHSAIASTPSSSKIATIPSVPAPTTPASTLRAAESLYSQSQFRSVSQPLSTPSSGQVQQQRPATQPPQPQSSNPIFNDLAQLQAPAANSSLPLQYASPATPQPMGMPTLNTTGLAPPNQFSGLSVSPNNPFPSALAQQQSVGAFGGASRSMSLNTGLSSMNMGGLTPTMTGASPSMFQPQPTQGGLSTPTSYMPQHTTPSPNPFGRQSLTPSNLGVQQSFAPSSFSQQSMLSVQPQGSPMIPTQPMPQGSPMIQTQPMPQSSPMMSMQPMPQGSPMFPTQQLGMMQGSPIFPSQTPGQPQMQMGNPFMQNQPQQGQYGTSAQQFLQQMQPHAPQQQQQQQQGGYGQPSAFGGTGWQQTGFQGQQQWGM</sequence>
<feature type="compositionally biased region" description="Low complexity" evidence="2">
    <location>
        <begin position="480"/>
        <end position="499"/>
    </location>
</feature>
<feature type="compositionally biased region" description="Low complexity" evidence="2">
    <location>
        <begin position="513"/>
        <end position="526"/>
    </location>
</feature>
<name>A0A5C2RRN2_9APHY</name>
<feature type="compositionally biased region" description="Polar residues" evidence="2">
    <location>
        <begin position="316"/>
        <end position="374"/>
    </location>
</feature>
<dbReference type="PRINTS" id="PR00405">
    <property type="entry name" value="REVINTRACTNG"/>
</dbReference>
<feature type="compositionally biased region" description="Polar residues" evidence="2">
    <location>
        <begin position="150"/>
        <end position="171"/>
    </location>
</feature>
<dbReference type="CDD" id="cd08204">
    <property type="entry name" value="ArfGap"/>
    <property type="match status" value="1"/>
</dbReference>
<dbReference type="SMART" id="SM00105">
    <property type="entry name" value="ArfGap"/>
    <property type="match status" value="1"/>
</dbReference>
<keyword evidence="1" id="KW-0479">Metal-binding</keyword>
<dbReference type="InterPro" id="IPR051718">
    <property type="entry name" value="ARF_GTPase-activating"/>
</dbReference>
<dbReference type="Gene3D" id="1.10.220.150">
    <property type="entry name" value="Arf GTPase activating protein"/>
    <property type="match status" value="1"/>
</dbReference>
<evidence type="ECO:0000256" key="2">
    <source>
        <dbReference type="SAM" id="MobiDB-lite"/>
    </source>
</evidence>
<dbReference type="OrthoDB" id="10266696at2759"/>
<feature type="compositionally biased region" description="Low complexity" evidence="2">
    <location>
        <begin position="375"/>
        <end position="387"/>
    </location>
</feature>
<gene>
    <name evidence="4" type="ORF">L227DRAFT_589017</name>
</gene>
<keyword evidence="5" id="KW-1185">Reference proteome</keyword>
<organism evidence="4 5">
    <name type="scientific">Lentinus tigrinus ALCF2SS1-6</name>
    <dbReference type="NCBI Taxonomy" id="1328759"/>
    <lineage>
        <taxon>Eukaryota</taxon>
        <taxon>Fungi</taxon>
        <taxon>Dikarya</taxon>
        <taxon>Basidiomycota</taxon>
        <taxon>Agaricomycotina</taxon>
        <taxon>Agaricomycetes</taxon>
        <taxon>Polyporales</taxon>
        <taxon>Polyporaceae</taxon>
        <taxon>Lentinus</taxon>
    </lineage>
</organism>
<dbReference type="PROSITE" id="PS50115">
    <property type="entry name" value="ARFGAP"/>
    <property type="match status" value="1"/>
</dbReference>
<feature type="compositionally biased region" description="Low complexity" evidence="2">
    <location>
        <begin position="408"/>
        <end position="425"/>
    </location>
</feature>
<protein>
    <submittedName>
        <fullName evidence="4">ArfGap-domain-containing protein</fullName>
    </submittedName>
</protein>
<dbReference type="EMBL" id="ML122308">
    <property type="protein sequence ID" value="RPD54233.1"/>
    <property type="molecule type" value="Genomic_DNA"/>
</dbReference>
<dbReference type="PANTHER" id="PTHR45705">
    <property type="entry name" value="FI20236P1"/>
    <property type="match status" value="1"/>
</dbReference>
<evidence type="ECO:0000259" key="3">
    <source>
        <dbReference type="PROSITE" id="PS50115"/>
    </source>
</evidence>
<evidence type="ECO:0000313" key="5">
    <source>
        <dbReference type="Proteomes" id="UP000313359"/>
    </source>
</evidence>
<keyword evidence="1" id="KW-0863">Zinc-finger</keyword>
<dbReference type="InterPro" id="IPR037278">
    <property type="entry name" value="ARFGAP/RecO"/>
</dbReference>
<dbReference type="Proteomes" id="UP000313359">
    <property type="component" value="Unassembled WGS sequence"/>
</dbReference>
<keyword evidence="1" id="KW-0862">Zinc</keyword>
<dbReference type="PANTHER" id="PTHR45705:SF1">
    <property type="entry name" value="FI20236P1"/>
    <property type="match status" value="1"/>
</dbReference>
<reference evidence="4" key="1">
    <citation type="journal article" date="2018" name="Genome Biol. Evol.">
        <title>Genomics and development of Lentinus tigrinus, a white-rot wood-decaying mushroom with dimorphic fruiting bodies.</title>
        <authorList>
            <person name="Wu B."/>
            <person name="Xu Z."/>
            <person name="Knudson A."/>
            <person name="Carlson A."/>
            <person name="Chen N."/>
            <person name="Kovaka S."/>
            <person name="LaButti K."/>
            <person name="Lipzen A."/>
            <person name="Pennachio C."/>
            <person name="Riley R."/>
            <person name="Schakwitz W."/>
            <person name="Umezawa K."/>
            <person name="Ohm R.A."/>
            <person name="Grigoriev I.V."/>
            <person name="Nagy L.G."/>
            <person name="Gibbons J."/>
            <person name="Hibbett D."/>
        </authorList>
    </citation>
    <scope>NUCLEOTIDE SEQUENCE [LARGE SCALE GENOMIC DNA]</scope>
    <source>
        <strain evidence="4">ALCF2SS1-6</strain>
    </source>
</reference>
<dbReference type="FunFam" id="1.10.220.150:FF:000026">
    <property type="entry name" value="GTPase activating protein for Arf, putative"/>
    <property type="match status" value="1"/>
</dbReference>
<accession>A0A5C2RRN2</accession>
<dbReference type="GO" id="GO:0008270">
    <property type="term" value="F:zinc ion binding"/>
    <property type="evidence" value="ECO:0007669"/>
    <property type="project" value="UniProtKB-KW"/>
</dbReference>
<dbReference type="GO" id="GO:0005737">
    <property type="term" value="C:cytoplasm"/>
    <property type="evidence" value="ECO:0007669"/>
    <property type="project" value="TreeGrafter"/>
</dbReference>
<dbReference type="GO" id="GO:0005096">
    <property type="term" value="F:GTPase activator activity"/>
    <property type="evidence" value="ECO:0007669"/>
    <property type="project" value="InterPro"/>
</dbReference>
<dbReference type="Pfam" id="PF01412">
    <property type="entry name" value="ArfGap"/>
    <property type="match status" value="1"/>
</dbReference>